<feature type="region of interest" description="Disordered" evidence="1">
    <location>
        <begin position="58"/>
        <end position="80"/>
    </location>
</feature>
<gene>
    <name evidence="2" type="ORF">AVEN_257792_1</name>
</gene>
<name>A0A4Y2KDN9_ARAVE</name>
<evidence type="ECO:0000256" key="1">
    <source>
        <dbReference type="SAM" id="MobiDB-lite"/>
    </source>
</evidence>
<organism evidence="2 3">
    <name type="scientific">Araneus ventricosus</name>
    <name type="common">Orbweaver spider</name>
    <name type="synonym">Epeira ventricosa</name>
    <dbReference type="NCBI Taxonomy" id="182803"/>
    <lineage>
        <taxon>Eukaryota</taxon>
        <taxon>Metazoa</taxon>
        <taxon>Ecdysozoa</taxon>
        <taxon>Arthropoda</taxon>
        <taxon>Chelicerata</taxon>
        <taxon>Arachnida</taxon>
        <taxon>Araneae</taxon>
        <taxon>Araneomorphae</taxon>
        <taxon>Entelegynae</taxon>
        <taxon>Araneoidea</taxon>
        <taxon>Araneidae</taxon>
        <taxon>Araneus</taxon>
    </lineage>
</organism>
<proteinExistence type="predicted"/>
<evidence type="ECO:0000313" key="3">
    <source>
        <dbReference type="Proteomes" id="UP000499080"/>
    </source>
</evidence>
<protein>
    <submittedName>
        <fullName evidence="2">Uncharacterized protein</fullName>
    </submittedName>
</protein>
<reference evidence="2 3" key="1">
    <citation type="journal article" date="2019" name="Sci. Rep.">
        <title>Orb-weaving spider Araneus ventricosus genome elucidates the spidroin gene catalogue.</title>
        <authorList>
            <person name="Kono N."/>
            <person name="Nakamura H."/>
            <person name="Ohtoshi R."/>
            <person name="Moran D.A.P."/>
            <person name="Shinohara A."/>
            <person name="Yoshida Y."/>
            <person name="Fujiwara M."/>
            <person name="Mori M."/>
            <person name="Tomita M."/>
            <person name="Arakawa K."/>
        </authorList>
    </citation>
    <scope>NUCLEOTIDE SEQUENCE [LARGE SCALE GENOMIC DNA]</scope>
</reference>
<dbReference type="AlphaFoldDB" id="A0A4Y2KDN9"/>
<evidence type="ECO:0000313" key="2">
    <source>
        <dbReference type="EMBL" id="GBN00395.1"/>
    </source>
</evidence>
<dbReference type="EMBL" id="BGPR01004513">
    <property type="protein sequence ID" value="GBN00395.1"/>
    <property type="molecule type" value="Genomic_DNA"/>
</dbReference>
<comment type="caution">
    <text evidence="2">The sequence shown here is derived from an EMBL/GenBank/DDBJ whole genome shotgun (WGS) entry which is preliminary data.</text>
</comment>
<sequence length="80" mass="9061">MFIEWSRNSDPKTTPDLVAPSPELNAANQILSVAEIFTSSHWNVFRCYSSSPSISFSNQWGQMPKPRHGQSSSKDLPIHW</sequence>
<accession>A0A4Y2KDN9</accession>
<keyword evidence="3" id="KW-1185">Reference proteome</keyword>
<dbReference type="Proteomes" id="UP000499080">
    <property type="component" value="Unassembled WGS sequence"/>
</dbReference>